<dbReference type="InterPro" id="IPR001878">
    <property type="entry name" value="Znf_CCHC"/>
</dbReference>
<accession>A0A8J8WD82</accession>
<protein>
    <recommendedName>
        <fullName evidence="2">CCHC-type domain-containing protein</fullName>
    </recommendedName>
</protein>
<dbReference type="PROSITE" id="PS50158">
    <property type="entry name" value="ZF_CCHC"/>
    <property type="match status" value="1"/>
</dbReference>
<dbReference type="EMBL" id="JACEEZ010026024">
    <property type="protein sequence ID" value="KAG0695363.1"/>
    <property type="molecule type" value="Genomic_DNA"/>
</dbReference>
<gene>
    <name evidence="3" type="ORF">GWK47_026936</name>
</gene>
<dbReference type="Proteomes" id="UP000770661">
    <property type="component" value="Unassembled WGS sequence"/>
</dbReference>
<keyword evidence="1" id="KW-0863">Zinc-finger</keyword>
<keyword evidence="4" id="KW-1185">Reference proteome</keyword>
<name>A0A8J8WD82_CHIOP</name>
<dbReference type="Gene3D" id="4.10.60.10">
    <property type="entry name" value="Zinc finger, CCHC-type"/>
    <property type="match status" value="1"/>
</dbReference>
<dbReference type="OrthoDB" id="6377591at2759"/>
<evidence type="ECO:0000313" key="4">
    <source>
        <dbReference type="Proteomes" id="UP000770661"/>
    </source>
</evidence>
<evidence type="ECO:0000313" key="3">
    <source>
        <dbReference type="EMBL" id="KAG0695363.1"/>
    </source>
</evidence>
<dbReference type="AlphaFoldDB" id="A0A8J8WD82"/>
<reference evidence="3" key="1">
    <citation type="submission" date="2020-07" db="EMBL/GenBank/DDBJ databases">
        <title>The High-quality genome of the commercially important snow crab, Chionoecetes opilio.</title>
        <authorList>
            <person name="Jeong J.-H."/>
            <person name="Ryu S."/>
        </authorList>
    </citation>
    <scope>NUCLEOTIDE SEQUENCE</scope>
    <source>
        <strain evidence="3">MADBK_172401_WGS</strain>
        <tissue evidence="3">Digestive gland</tissue>
    </source>
</reference>
<evidence type="ECO:0000256" key="1">
    <source>
        <dbReference type="PROSITE-ProRule" id="PRU00047"/>
    </source>
</evidence>
<comment type="caution">
    <text evidence="3">The sequence shown here is derived from an EMBL/GenBank/DDBJ whole genome shotgun (WGS) entry which is preliminary data.</text>
</comment>
<proteinExistence type="predicted"/>
<dbReference type="PANTHER" id="PTHR33198:SF19">
    <property type="entry name" value="CCHC-TYPE DOMAIN-CONTAINING PROTEIN"/>
    <property type="match status" value="1"/>
</dbReference>
<sequence>MEQLANLLVQQTALSAQREERMVAMIEWLLSPFGGVAASSDHRPATNDAPARLPAAATPAPFLTSSASLRDFAAWKIKFNGYMLLTRANNLPPKEQRAILLSLLDEDWNRVIRYTLQVAKDTPAKEIVMAIEAHLRTQRNVLVDRREFYSWIQEEGETLDDFLCSLKEIASFCDFYQHCFDTQLRDHVVCGARDNEAAKAMLANKDLTLNNAVDVCRASEVARNTRAELRSGAIGKVSAYQRQRSQTREYGATRDINQKCTRCGYRRHTDFTACPAISATCRNCGESGHFQSVCGRFDVDVSDTSTERTT</sequence>
<evidence type="ECO:0000259" key="2">
    <source>
        <dbReference type="PROSITE" id="PS50158"/>
    </source>
</evidence>
<dbReference type="GO" id="GO:0003676">
    <property type="term" value="F:nucleic acid binding"/>
    <property type="evidence" value="ECO:0007669"/>
    <property type="project" value="InterPro"/>
</dbReference>
<dbReference type="GO" id="GO:0008270">
    <property type="term" value="F:zinc ion binding"/>
    <property type="evidence" value="ECO:0007669"/>
    <property type="project" value="UniProtKB-KW"/>
</dbReference>
<feature type="domain" description="CCHC-type" evidence="2">
    <location>
        <begin position="281"/>
        <end position="294"/>
    </location>
</feature>
<dbReference type="PANTHER" id="PTHR33198">
    <property type="entry name" value="ANK_REP_REGION DOMAIN-CONTAINING PROTEIN-RELATED"/>
    <property type="match status" value="1"/>
</dbReference>
<keyword evidence="1" id="KW-0479">Metal-binding</keyword>
<organism evidence="3 4">
    <name type="scientific">Chionoecetes opilio</name>
    <name type="common">Atlantic snow crab</name>
    <name type="synonym">Cancer opilio</name>
    <dbReference type="NCBI Taxonomy" id="41210"/>
    <lineage>
        <taxon>Eukaryota</taxon>
        <taxon>Metazoa</taxon>
        <taxon>Ecdysozoa</taxon>
        <taxon>Arthropoda</taxon>
        <taxon>Crustacea</taxon>
        <taxon>Multicrustacea</taxon>
        <taxon>Malacostraca</taxon>
        <taxon>Eumalacostraca</taxon>
        <taxon>Eucarida</taxon>
        <taxon>Decapoda</taxon>
        <taxon>Pleocyemata</taxon>
        <taxon>Brachyura</taxon>
        <taxon>Eubrachyura</taxon>
        <taxon>Majoidea</taxon>
        <taxon>Majidae</taxon>
        <taxon>Chionoecetes</taxon>
    </lineage>
</organism>
<keyword evidence="1" id="KW-0862">Zinc</keyword>